<name>A0A4Y2DJI0_ARAVE</name>
<accession>A0A4Y2DJI0</accession>
<proteinExistence type="predicted"/>
<gene>
    <name evidence="1" type="ORF">AVEN_267316_1</name>
</gene>
<protein>
    <submittedName>
        <fullName evidence="1">Uncharacterized protein</fullName>
    </submittedName>
</protein>
<dbReference type="EMBL" id="BGPR01000381">
    <property type="protein sequence ID" value="GBM16922.1"/>
    <property type="molecule type" value="Genomic_DNA"/>
</dbReference>
<evidence type="ECO:0000313" key="1">
    <source>
        <dbReference type="EMBL" id="GBM16922.1"/>
    </source>
</evidence>
<dbReference type="AlphaFoldDB" id="A0A4Y2DJI0"/>
<dbReference type="Proteomes" id="UP000499080">
    <property type="component" value="Unassembled WGS sequence"/>
</dbReference>
<reference evidence="1 2" key="1">
    <citation type="journal article" date="2019" name="Sci. Rep.">
        <title>Orb-weaving spider Araneus ventricosus genome elucidates the spidroin gene catalogue.</title>
        <authorList>
            <person name="Kono N."/>
            <person name="Nakamura H."/>
            <person name="Ohtoshi R."/>
            <person name="Moran D.A.P."/>
            <person name="Shinohara A."/>
            <person name="Yoshida Y."/>
            <person name="Fujiwara M."/>
            <person name="Mori M."/>
            <person name="Tomita M."/>
            <person name="Arakawa K."/>
        </authorList>
    </citation>
    <scope>NUCLEOTIDE SEQUENCE [LARGE SCALE GENOMIC DNA]</scope>
</reference>
<comment type="caution">
    <text evidence="1">The sequence shown here is derived from an EMBL/GenBank/DDBJ whole genome shotgun (WGS) entry which is preliminary data.</text>
</comment>
<evidence type="ECO:0000313" key="2">
    <source>
        <dbReference type="Proteomes" id="UP000499080"/>
    </source>
</evidence>
<organism evidence="1 2">
    <name type="scientific">Araneus ventricosus</name>
    <name type="common">Orbweaver spider</name>
    <name type="synonym">Epeira ventricosa</name>
    <dbReference type="NCBI Taxonomy" id="182803"/>
    <lineage>
        <taxon>Eukaryota</taxon>
        <taxon>Metazoa</taxon>
        <taxon>Ecdysozoa</taxon>
        <taxon>Arthropoda</taxon>
        <taxon>Chelicerata</taxon>
        <taxon>Arachnida</taxon>
        <taxon>Araneae</taxon>
        <taxon>Araneomorphae</taxon>
        <taxon>Entelegynae</taxon>
        <taxon>Araneoidea</taxon>
        <taxon>Araneidae</taxon>
        <taxon>Araneus</taxon>
    </lineage>
</organism>
<sequence length="104" mass="11841">MRRSVWALECPSAPSLEGRDAIPLPEQRPVAMATANSHHSNGPLWDFLDRRQQFALPPDNESEFYFCVDDPEGFFFLPGRCRIKGLFLRAAVFNNTFRKDSVPA</sequence>
<keyword evidence="2" id="KW-1185">Reference proteome</keyword>